<dbReference type="EMBL" id="SNRW01023799">
    <property type="protein sequence ID" value="KAA6362729.1"/>
    <property type="molecule type" value="Genomic_DNA"/>
</dbReference>
<sequence>MFPSFTPAAFPRLPFVPHIESKNEKENGNQWTLNDEYYALLEESYHDDFSILHARCPIYLGGRDFQGRRIVVIIAAYLDKSTDKNLLLHLFMNKLDAIKFDPYIIVLNCTNLYESGDFSLQWDHTLYNSLPYAFKKNMKQVLIVRPSKAVRTLINLA</sequence>
<gene>
    <name evidence="2" type="ORF">EZS28_041744</name>
</gene>
<dbReference type="InterPro" id="IPR036865">
    <property type="entry name" value="CRAL-TRIO_dom_sf"/>
</dbReference>
<protein>
    <recommendedName>
        <fullName evidence="1">CRAL-TRIO domain-containing protein</fullName>
    </recommendedName>
</protein>
<dbReference type="Gene3D" id="3.40.525.10">
    <property type="entry name" value="CRAL-TRIO lipid binding domain"/>
    <property type="match status" value="1"/>
</dbReference>
<dbReference type="AlphaFoldDB" id="A0A5J4TXX6"/>
<dbReference type="SUPFAM" id="SSF52087">
    <property type="entry name" value="CRAL/TRIO domain"/>
    <property type="match status" value="1"/>
</dbReference>
<organism evidence="2 3">
    <name type="scientific">Streblomastix strix</name>
    <dbReference type="NCBI Taxonomy" id="222440"/>
    <lineage>
        <taxon>Eukaryota</taxon>
        <taxon>Metamonada</taxon>
        <taxon>Preaxostyla</taxon>
        <taxon>Oxymonadida</taxon>
        <taxon>Streblomastigidae</taxon>
        <taxon>Streblomastix</taxon>
    </lineage>
</organism>
<evidence type="ECO:0000259" key="1">
    <source>
        <dbReference type="Pfam" id="PF13716"/>
    </source>
</evidence>
<evidence type="ECO:0000313" key="3">
    <source>
        <dbReference type="Proteomes" id="UP000324800"/>
    </source>
</evidence>
<feature type="domain" description="CRAL-TRIO" evidence="1">
    <location>
        <begin position="67"/>
        <end position="154"/>
    </location>
</feature>
<dbReference type="Proteomes" id="UP000324800">
    <property type="component" value="Unassembled WGS sequence"/>
</dbReference>
<dbReference type="OrthoDB" id="19923at2759"/>
<dbReference type="InterPro" id="IPR001251">
    <property type="entry name" value="CRAL-TRIO_dom"/>
</dbReference>
<comment type="caution">
    <text evidence="2">The sequence shown here is derived from an EMBL/GenBank/DDBJ whole genome shotgun (WGS) entry which is preliminary data.</text>
</comment>
<accession>A0A5J4TXX6</accession>
<reference evidence="2 3" key="1">
    <citation type="submission" date="2019-03" db="EMBL/GenBank/DDBJ databases">
        <title>Single cell metagenomics reveals metabolic interactions within the superorganism composed of flagellate Streblomastix strix and complex community of Bacteroidetes bacteria on its surface.</title>
        <authorList>
            <person name="Treitli S.C."/>
            <person name="Kolisko M."/>
            <person name="Husnik F."/>
            <person name="Keeling P."/>
            <person name="Hampl V."/>
        </authorList>
    </citation>
    <scope>NUCLEOTIDE SEQUENCE [LARGE SCALE GENOMIC DNA]</scope>
    <source>
        <strain evidence="2">ST1C</strain>
    </source>
</reference>
<evidence type="ECO:0000313" key="2">
    <source>
        <dbReference type="EMBL" id="KAA6362729.1"/>
    </source>
</evidence>
<name>A0A5J4TXX6_9EUKA</name>
<proteinExistence type="predicted"/>
<dbReference type="Pfam" id="PF13716">
    <property type="entry name" value="CRAL_TRIO_2"/>
    <property type="match status" value="1"/>
</dbReference>
<feature type="non-terminal residue" evidence="2">
    <location>
        <position position="157"/>
    </location>
</feature>